<dbReference type="EMBL" id="GL883186">
    <property type="protein sequence ID" value="EGF98060.1"/>
    <property type="molecule type" value="Genomic_DNA"/>
</dbReference>
<evidence type="ECO:0000256" key="1">
    <source>
        <dbReference type="SAM" id="MobiDB-lite"/>
    </source>
</evidence>
<keyword evidence="4" id="KW-1185">Reference proteome</keyword>
<feature type="chain" id="PRO_5003316018" description="Secreted protein" evidence="2">
    <location>
        <begin position="22"/>
        <end position="428"/>
    </location>
</feature>
<name>F4SBA7_MELLP</name>
<sequence length="428" mass="48428">MKTLQCMMPVLTCVMLSTVLTNPMEFKGQKADWSTFKTAKPGIENSVSAVIQRDALALTLEPPSVKNVYNPSSIEDLGSGNLREKNQEFSSHGKDSSDRQLTPPYRRAVVNFSATKKMGPDALGAPKDRYSTNIAQDKRIVFTNQYHQISPEDISLCQKRVQNLLGESPGHSVGIHRPAQHHICGHEITREDGYDFLLEQPNTFRSSVSISPERKKQKLGPKHSNVIYQNPRDPYQNDDFHKDDKYKDKEIISKNWEIARLPMPMIWHLSPFLSEGYDALKDNPISKDIDSWFSKFELFMLGKHRKCGYVGLDTKDIKETLEFCKSIDTSCGSGTEIHDRWDRAADSKLSTTKQKASGGNDSIDSGLAQVEWLRSTKGPLTNARHQIMNAVAFSLNPLPNFPSNHNSPRNQPYFAGFKIRARREETQK</sequence>
<feature type="compositionally biased region" description="Basic and acidic residues" evidence="1">
    <location>
        <begin position="82"/>
        <end position="98"/>
    </location>
</feature>
<dbReference type="VEuPathDB" id="FungiDB:MELLADRAFT_113870"/>
<dbReference type="InParanoid" id="F4SBA7"/>
<evidence type="ECO:0000313" key="4">
    <source>
        <dbReference type="Proteomes" id="UP000001072"/>
    </source>
</evidence>
<feature type="signal peptide" evidence="2">
    <location>
        <begin position="1"/>
        <end position="21"/>
    </location>
</feature>
<feature type="region of interest" description="Disordered" evidence="1">
    <location>
        <begin position="69"/>
        <end position="103"/>
    </location>
</feature>
<evidence type="ECO:0008006" key="5">
    <source>
        <dbReference type="Google" id="ProtNLM"/>
    </source>
</evidence>
<gene>
    <name evidence="3" type="ORF">MELLADRAFT_113870</name>
</gene>
<accession>F4SBA7</accession>
<organism evidence="4">
    <name type="scientific">Melampsora larici-populina (strain 98AG31 / pathotype 3-4-7)</name>
    <name type="common">Poplar leaf rust fungus</name>
    <dbReference type="NCBI Taxonomy" id="747676"/>
    <lineage>
        <taxon>Eukaryota</taxon>
        <taxon>Fungi</taxon>
        <taxon>Dikarya</taxon>
        <taxon>Basidiomycota</taxon>
        <taxon>Pucciniomycotina</taxon>
        <taxon>Pucciniomycetes</taxon>
        <taxon>Pucciniales</taxon>
        <taxon>Melampsoraceae</taxon>
        <taxon>Melampsora</taxon>
    </lineage>
</organism>
<proteinExistence type="predicted"/>
<dbReference type="AlphaFoldDB" id="F4SBA7"/>
<protein>
    <recommendedName>
        <fullName evidence="5">Secreted protein</fullName>
    </recommendedName>
</protein>
<evidence type="ECO:0000256" key="2">
    <source>
        <dbReference type="SAM" id="SignalP"/>
    </source>
</evidence>
<evidence type="ECO:0000313" key="3">
    <source>
        <dbReference type="EMBL" id="EGF98060.1"/>
    </source>
</evidence>
<keyword evidence="2" id="KW-0732">Signal</keyword>
<dbReference type="KEGG" id="mlr:MELLADRAFT_113870"/>
<feature type="region of interest" description="Disordered" evidence="1">
    <location>
        <begin position="207"/>
        <end position="241"/>
    </location>
</feature>
<dbReference type="Proteomes" id="UP000001072">
    <property type="component" value="Unassembled WGS sequence"/>
</dbReference>
<dbReference type="GeneID" id="18925119"/>
<dbReference type="HOGENOM" id="CLU_641050_0_0_1"/>
<reference evidence="4" key="1">
    <citation type="journal article" date="2011" name="Proc. Natl. Acad. Sci. U.S.A.">
        <title>Obligate biotrophy features unraveled by the genomic analysis of rust fungi.</title>
        <authorList>
            <person name="Duplessis S."/>
            <person name="Cuomo C.A."/>
            <person name="Lin Y.-C."/>
            <person name="Aerts A."/>
            <person name="Tisserant E."/>
            <person name="Veneault-Fourrey C."/>
            <person name="Joly D.L."/>
            <person name="Hacquard S."/>
            <person name="Amselem J."/>
            <person name="Cantarel B.L."/>
            <person name="Chiu R."/>
            <person name="Coutinho P.M."/>
            <person name="Feau N."/>
            <person name="Field M."/>
            <person name="Frey P."/>
            <person name="Gelhaye E."/>
            <person name="Goldberg J."/>
            <person name="Grabherr M.G."/>
            <person name="Kodira C.D."/>
            <person name="Kohler A."/>
            <person name="Kuees U."/>
            <person name="Lindquist E.A."/>
            <person name="Lucas S.M."/>
            <person name="Mago R."/>
            <person name="Mauceli E."/>
            <person name="Morin E."/>
            <person name="Murat C."/>
            <person name="Pangilinan J.L."/>
            <person name="Park R."/>
            <person name="Pearson M."/>
            <person name="Quesneville H."/>
            <person name="Rouhier N."/>
            <person name="Sakthikumar S."/>
            <person name="Salamov A.A."/>
            <person name="Schmutz J."/>
            <person name="Selles B."/>
            <person name="Shapiro H."/>
            <person name="Tanguay P."/>
            <person name="Tuskan G.A."/>
            <person name="Henrissat B."/>
            <person name="Van de Peer Y."/>
            <person name="Rouze P."/>
            <person name="Ellis J.G."/>
            <person name="Dodds P.N."/>
            <person name="Schein J.E."/>
            <person name="Zhong S."/>
            <person name="Hamelin R.C."/>
            <person name="Grigoriev I.V."/>
            <person name="Szabo L.J."/>
            <person name="Martin F."/>
        </authorList>
    </citation>
    <scope>NUCLEOTIDE SEQUENCE [LARGE SCALE GENOMIC DNA]</scope>
    <source>
        <strain evidence="4">98AG31 / pathotype 3-4-7</strain>
    </source>
</reference>
<dbReference type="RefSeq" id="XP_007418670.1">
    <property type="nucleotide sequence ID" value="XM_007418608.1"/>
</dbReference>